<proteinExistence type="predicted"/>
<evidence type="ECO:0000313" key="1">
    <source>
        <dbReference type="EMBL" id="MEP0945541.1"/>
    </source>
</evidence>
<reference evidence="1 2" key="1">
    <citation type="submission" date="2022-04" db="EMBL/GenBank/DDBJ databases">
        <title>Positive selection, recombination, and allopatry shape intraspecific diversity of widespread and dominant cyanobacteria.</title>
        <authorList>
            <person name="Wei J."/>
            <person name="Shu W."/>
            <person name="Hu C."/>
        </authorList>
    </citation>
    <scope>NUCLEOTIDE SEQUENCE [LARGE SCALE GENOMIC DNA]</scope>
    <source>
        <strain evidence="1 2">DQ-A4</strain>
    </source>
</reference>
<dbReference type="RefSeq" id="WP_190523104.1">
    <property type="nucleotide sequence ID" value="NZ_JAMPKX010000001.1"/>
</dbReference>
<dbReference type="InterPro" id="IPR021231">
    <property type="entry name" value="DUF2811"/>
</dbReference>
<protein>
    <submittedName>
        <fullName evidence="1">DUF2811 domain-containing protein</fullName>
    </submittedName>
</protein>
<comment type="caution">
    <text evidence="1">The sequence shown here is derived from an EMBL/GenBank/DDBJ whole genome shotgun (WGS) entry which is preliminary data.</text>
</comment>
<gene>
    <name evidence="1" type="ORF">NC992_01525</name>
</gene>
<dbReference type="EMBL" id="JAMPKX010000001">
    <property type="protein sequence ID" value="MEP0945541.1"/>
    <property type="molecule type" value="Genomic_DNA"/>
</dbReference>
<dbReference type="Proteomes" id="UP001482513">
    <property type="component" value="Unassembled WGS sequence"/>
</dbReference>
<accession>A0ABV0JZ58</accession>
<keyword evidence="2" id="KW-1185">Reference proteome</keyword>
<evidence type="ECO:0000313" key="2">
    <source>
        <dbReference type="Proteomes" id="UP001482513"/>
    </source>
</evidence>
<sequence>MTLNVSTPKVSLMAEVPEDLYNALQVYLDANPAWSQHRVFCAALSLFLMQSNQGDSQRAAAKGRRDVNRIYLDALFDYTI</sequence>
<dbReference type="Pfam" id="PF10929">
    <property type="entry name" value="DUF2811"/>
    <property type="match status" value="1"/>
</dbReference>
<organism evidence="1 2">
    <name type="scientific">Leptolyngbya subtilissima DQ-A4</name>
    <dbReference type="NCBI Taxonomy" id="2933933"/>
    <lineage>
        <taxon>Bacteria</taxon>
        <taxon>Bacillati</taxon>
        <taxon>Cyanobacteriota</taxon>
        <taxon>Cyanophyceae</taxon>
        <taxon>Leptolyngbyales</taxon>
        <taxon>Leptolyngbyaceae</taxon>
        <taxon>Leptolyngbya group</taxon>
        <taxon>Leptolyngbya</taxon>
    </lineage>
</organism>
<name>A0ABV0JZ58_9CYAN</name>